<accession>A0A6G0W709</accession>
<evidence type="ECO:0000313" key="3">
    <source>
        <dbReference type="EMBL" id="KAF0723024.1"/>
    </source>
</evidence>
<keyword evidence="2" id="KW-0732">Signal</keyword>
<gene>
    <name evidence="3" type="ORF">Ae201684_017988</name>
</gene>
<dbReference type="Proteomes" id="UP000481153">
    <property type="component" value="Unassembled WGS sequence"/>
</dbReference>
<feature type="signal peptide" evidence="2">
    <location>
        <begin position="1"/>
        <end position="16"/>
    </location>
</feature>
<keyword evidence="4" id="KW-1185">Reference proteome</keyword>
<feature type="region of interest" description="Disordered" evidence="1">
    <location>
        <begin position="48"/>
        <end position="68"/>
    </location>
</feature>
<feature type="chain" id="PRO_5026231873" description="Glycine zipper domain-containing protein" evidence="2">
    <location>
        <begin position="17"/>
        <end position="254"/>
    </location>
</feature>
<dbReference type="EMBL" id="VJMJ01000318">
    <property type="protein sequence ID" value="KAF0723024.1"/>
    <property type="molecule type" value="Genomic_DNA"/>
</dbReference>
<feature type="region of interest" description="Disordered" evidence="1">
    <location>
        <begin position="88"/>
        <end position="120"/>
    </location>
</feature>
<evidence type="ECO:0008006" key="5">
    <source>
        <dbReference type="Google" id="ProtNLM"/>
    </source>
</evidence>
<feature type="region of interest" description="Disordered" evidence="1">
    <location>
        <begin position="150"/>
        <end position="174"/>
    </location>
</feature>
<feature type="compositionally biased region" description="Basic residues" evidence="1">
    <location>
        <begin position="102"/>
        <end position="120"/>
    </location>
</feature>
<feature type="compositionally biased region" description="Basic residues" evidence="1">
    <location>
        <begin position="53"/>
        <end position="68"/>
    </location>
</feature>
<name>A0A6G0W709_9STRA</name>
<evidence type="ECO:0000313" key="4">
    <source>
        <dbReference type="Proteomes" id="UP000481153"/>
    </source>
</evidence>
<organism evidence="3 4">
    <name type="scientific">Aphanomyces euteiches</name>
    <dbReference type="NCBI Taxonomy" id="100861"/>
    <lineage>
        <taxon>Eukaryota</taxon>
        <taxon>Sar</taxon>
        <taxon>Stramenopiles</taxon>
        <taxon>Oomycota</taxon>
        <taxon>Saprolegniomycetes</taxon>
        <taxon>Saprolegniales</taxon>
        <taxon>Verrucalvaceae</taxon>
        <taxon>Aphanomyces</taxon>
    </lineage>
</organism>
<proteinExistence type="predicted"/>
<reference evidence="3 4" key="1">
    <citation type="submission" date="2019-07" db="EMBL/GenBank/DDBJ databases">
        <title>Genomics analysis of Aphanomyces spp. identifies a new class of oomycete effector associated with host adaptation.</title>
        <authorList>
            <person name="Gaulin E."/>
        </authorList>
    </citation>
    <scope>NUCLEOTIDE SEQUENCE [LARGE SCALE GENOMIC DNA]</scope>
    <source>
        <strain evidence="3 4">ATCC 201684</strain>
    </source>
</reference>
<dbReference type="AlphaFoldDB" id="A0A6G0W709"/>
<sequence>MRVLIPLALATSTVLALNQANKDSPVMLDHQEVIPMDSTYDLRLLKGGGVGRSRGRGGGKGHRGHGKTRGRIGRVARFAGHAAGHFAQGGLQSVGGEESRRLKGRGGGRGGGKGHRGHGKIRGRVGRVARFAGHTVGQFAQGALQSVGAEEGRRLKGKNGGAKPKMGKHEIQGRNYGGKVGKVVGGALGGAAGGAAGGALGTTIAGPVGTAFGTSAGASMGAAAGAAGGKRAGSWLGGRIGRQVDKYKARRHKE</sequence>
<comment type="caution">
    <text evidence="3">The sequence shown here is derived from an EMBL/GenBank/DDBJ whole genome shotgun (WGS) entry which is preliminary data.</text>
</comment>
<evidence type="ECO:0000256" key="2">
    <source>
        <dbReference type="SAM" id="SignalP"/>
    </source>
</evidence>
<protein>
    <recommendedName>
        <fullName evidence="5">Glycine zipper domain-containing protein</fullName>
    </recommendedName>
</protein>
<dbReference type="VEuPathDB" id="FungiDB:AeMF1_005075"/>
<evidence type="ECO:0000256" key="1">
    <source>
        <dbReference type="SAM" id="MobiDB-lite"/>
    </source>
</evidence>